<protein>
    <recommendedName>
        <fullName evidence="9">EGF-like domain-containing protein</fullName>
    </recommendedName>
</protein>
<dbReference type="InterPro" id="IPR050685">
    <property type="entry name" value="LDLR"/>
</dbReference>
<dbReference type="SUPFAM" id="SSF57424">
    <property type="entry name" value="LDL receptor-like module"/>
    <property type="match status" value="3"/>
</dbReference>
<dbReference type="SUPFAM" id="SSF57196">
    <property type="entry name" value="EGF/Laminin"/>
    <property type="match status" value="1"/>
</dbReference>
<comment type="caution">
    <text evidence="10">The sequence shown here is derived from an EMBL/GenBank/DDBJ whole genome shotgun (WGS) entry which is preliminary data.</text>
</comment>
<dbReference type="SMART" id="SM00192">
    <property type="entry name" value="LDLa"/>
    <property type="match status" value="5"/>
</dbReference>
<keyword evidence="3" id="KW-0677">Repeat</keyword>
<feature type="disulfide bond" evidence="8">
    <location>
        <begin position="67"/>
        <end position="82"/>
    </location>
</feature>
<evidence type="ECO:0000256" key="7">
    <source>
        <dbReference type="PROSITE-ProRule" id="PRU00076"/>
    </source>
</evidence>
<evidence type="ECO:0000256" key="8">
    <source>
        <dbReference type="PROSITE-ProRule" id="PRU00124"/>
    </source>
</evidence>
<feature type="disulfide bond" evidence="7">
    <location>
        <begin position="607"/>
        <end position="616"/>
    </location>
</feature>
<keyword evidence="2" id="KW-0812">Transmembrane</keyword>
<evidence type="ECO:0000256" key="2">
    <source>
        <dbReference type="ARBA" id="ARBA00022692"/>
    </source>
</evidence>
<keyword evidence="4" id="KW-1133">Transmembrane helix</keyword>
<dbReference type="PROSITE" id="PS00022">
    <property type="entry name" value="EGF_1"/>
    <property type="match status" value="1"/>
</dbReference>
<keyword evidence="5" id="KW-0472">Membrane</keyword>
<feature type="disulfide bond" evidence="8">
    <location>
        <begin position="97"/>
        <end position="115"/>
    </location>
</feature>
<dbReference type="PANTHER" id="PTHR24270">
    <property type="entry name" value="LOW-DENSITY LIPOPROTEIN RECEPTOR-RELATED"/>
    <property type="match status" value="1"/>
</dbReference>
<evidence type="ECO:0000256" key="1">
    <source>
        <dbReference type="ARBA" id="ARBA00004167"/>
    </source>
</evidence>
<dbReference type="AlphaFoldDB" id="A0A815M0G0"/>
<dbReference type="PANTHER" id="PTHR24270:SF60">
    <property type="entry name" value="CUB AND LDLA DOMAIN, ISOFORM A-RELATED"/>
    <property type="match status" value="1"/>
</dbReference>
<dbReference type="Proteomes" id="UP000663836">
    <property type="component" value="Unassembled WGS sequence"/>
</dbReference>
<feature type="non-terminal residue" evidence="10">
    <location>
        <position position="1"/>
    </location>
</feature>
<proteinExistence type="predicted"/>
<evidence type="ECO:0000313" key="12">
    <source>
        <dbReference type="Proteomes" id="UP000663864"/>
    </source>
</evidence>
<evidence type="ECO:0000313" key="11">
    <source>
        <dbReference type="EMBL" id="CAF4010910.1"/>
    </source>
</evidence>
<comment type="caution">
    <text evidence="7">Lacks conserved residue(s) required for the propagation of feature annotation.</text>
</comment>
<feature type="disulfide bond" evidence="8">
    <location>
        <begin position="420"/>
        <end position="435"/>
    </location>
</feature>
<dbReference type="EMBL" id="CAJOBD010004854">
    <property type="protein sequence ID" value="CAF4010910.1"/>
    <property type="molecule type" value="Genomic_DNA"/>
</dbReference>
<gene>
    <name evidence="11" type="ORF">JBS370_LOCUS26833</name>
    <name evidence="10" type="ORF">ZHD862_LOCUS33824</name>
</gene>
<dbReference type="EMBL" id="CAJNOT010004139">
    <property type="protein sequence ID" value="CAF1417956.1"/>
    <property type="molecule type" value="Genomic_DNA"/>
</dbReference>
<dbReference type="CDD" id="cd00112">
    <property type="entry name" value="LDLa"/>
    <property type="match status" value="1"/>
</dbReference>
<comment type="subcellular location">
    <subcellularLocation>
        <location evidence="1">Membrane</location>
        <topology evidence="1">Single-pass membrane protein</topology>
    </subcellularLocation>
</comment>
<evidence type="ECO:0000259" key="9">
    <source>
        <dbReference type="PROSITE" id="PS50026"/>
    </source>
</evidence>
<dbReference type="InterPro" id="IPR036055">
    <property type="entry name" value="LDL_receptor-like_sf"/>
</dbReference>
<dbReference type="InterPro" id="IPR002172">
    <property type="entry name" value="LDrepeatLR_classA_rpt"/>
</dbReference>
<organism evidence="10 12">
    <name type="scientific">Rotaria sordida</name>
    <dbReference type="NCBI Taxonomy" id="392033"/>
    <lineage>
        <taxon>Eukaryota</taxon>
        <taxon>Metazoa</taxon>
        <taxon>Spiralia</taxon>
        <taxon>Gnathifera</taxon>
        <taxon>Rotifera</taxon>
        <taxon>Eurotatoria</taxon>
        <taxon>Bdelloidea</taxon>
        <taxon>Philodinida</taxon>
        <taxon>Philodinidae</taxon>
        <taxon>Rotaria</taxon>
    </lineage>
</organism>
<evidence type="ECO:0000256" key="6">
    <source>
        <dbReference type="ARBA" id="ARBA00023157"/>
    </source>
</evidence>
<dbReference type="Pfam" id="PF00057">
    <property type="entry name" value="Ldl_recept_a"/>
    <property type="match status" value="1"/>
</dbReference>
<evidence type="ECO:0000256" key="3">
    <source>
        <dbReference type="ARBA" id="ARBA00022737"/>
    </source>
</evidence>
<feature type="domain" description="EGF-like" evidence="9">
    <location>
        <begin position="571"/>
        <end position="617"/>
    </location>
</feature>
<feature type="disulfide bond" evidence="8">
    <location>
        <begin position="90"/>
        <end position="102"/>
    </location>
</feature>
<name>A0A815M0G0_9BILA</name>
<evidence type="ECO:0000313" key="10">
    <source>
        <dbReference type="EMBL" id="CAF1417956.1"/>
    </source>
</evidence>
<sequence length="695" mass="80018">QYRFGRLCEYVYGIKPRFIYASFRNLFQDSIQLRLLDYLPHNPFRPRECYPFLRSCSALCLDWRDVCDGEWDCVGGEDEFNCALIETNACEVNQYRCRNGLCIPYEWLMDGYLDCLDGTDEQRLMILQMDFDICASLAEIDCTERTCGKESYACGDGQCLSWNRRIDLIPSEFCLNGFGEFGDGHNDCSDGSDEYQHSNDRLVKWGNIECSQKKKFDCRLLLGQIPVRMELEFKYLCNTRWDLPFGLDEFDCGSEWMCALGQRKARTRPTTCLDLEAMHNHFYDFVDGSDELNVDDQMCIHGPHPWLVCGDNHSHTISCEQFGDGHADCIGAFDEQNTILCDDGLLLSRGPYVGQLAFFYCRQEKHCLPPIHVCDGKIDCVETGEDEDILFCGSRAGCPQGTFACLDAINSTCITSNLLCNMREDCVNRRDELFCWYSWPMPAIRRSISTFVSGLTVAYNQIELPPLVLLKTYSRSNNNEIYMLYNQDDNEERFNCTVSKLIRCAHTSEFGLPALSSINATLATLKLYHRPCYHQQQSNESIRCFYDNQRYLCICNMAMRQTKACYNYDFNADKCSQSLAKICLNGATCYVGQRLHSATERDFTCLCPQCYRGSLCQHRTNHFSFSLETLLAPSEEPTKAEALEWDKNTTIQLIERIYDYSHGNIVYLTFLYSENKSNIQQIHVKDLRSQMAFIS</sequence>
<reference evidence="10" key="1">
    <citation type="submission" date="2021-02" db="EMBL/GenBank/DDBJ databases">
        <authorList>
            <person name="Nowell W R."/>
        </authorList>
    </citation>
    <scope>NUCLEOTIDE SEQUENCE</scope>
</reference>
<accession>A0A815M0G0</accession>
<dbReference type="PROSITE" id="PS50026">
    <property type="entry name" value="EGF_3"/>
    <property type="match status" value="1"/>
</dbReference>
<dbReference type="PRINTS" id="PR00261">
    <property type="entry name" value="LDLRECEPTOR"/>
</dbReference>
<dbReference type="GO" id="GO:0016192">
    <property type="term" value="P:vesicle-mediated transport"/>
    <property type="evidence" value="ECO:0007669"/>
    <property type="project" value="UniProtKB-ARBA"/>
</dbReference>
<keyword evidence="7" id="KW-0245">EGF-like domain</keyword>
<dbReference type="Proteomes" id="UP000663864">
    <property type="component" value="Unassembled WGS sequence"/>
</dbReference>
<dbReference type="PROSITE" id="PS50068">
    <property type="entry name" value="LDLRA_2"/>
    <property type="match status" value="3"/>
</dbReference>
<evidence type="ECO:0000256" key="4">
    <source>
        <dbReference type="ARBA" id="ARBA00022989"/>
    </source>
</evidence>
<dbReference type="GO" id="GO:0005886">
    <property type="term" value="C:plasma membrane"/>
    <property type="evidence" value="ECO:0007669"/>
    <property type="project" value="TreeGrafter"/>
</dbReference>
<dbReference type="InterPro" id="IPR000742">
    <property type="entry name" value="EGF"/>
</dbReference>
<dbReference type="Gene3D" id="2.10.25.10">
    <property type="entry name" value="Laminin"/>
    <property type="match status" value="1"/>
</dbReference>
<keyword evidence="6 7" id="KW-1015">Disulfide bond</keyword>
<dbReference type="Gene3D" id="4.10.400.10">
    <property type="entry name" value="Low-density Lipoprotein Receptor"/>
    <property type="match status" value="4"/>
</dbReference>
<evidence type="ECO:0000256" key="5">
    <source>
        <dbReference type="ARBA" id="ARBA00023136"/>
    </source>
</evidence>